<keyword evidence="9" id="KW-0967">Endosome</keyword>
<evidence type="ECO:0000256" key="6">
    <source>
        <dbReference type="ARBA" id="ARBA00022490"/>
    </source>
</evidence>
<reference evidence="15" key="1">
    <citation type="submission" date="2025-08" db="UniProtKB">
        <authorList>
            <consortium name="RefSeq"/>
        </authorList>
    </citation>
    <scope>IDENTIFICATION</scope>
    <source>
        <strain evidence="15">Airmid</strain>
    </source>
</reference>
<dbReference type="InterPro" id="IPR043936">
    <property type="entry name" value="HOOK_N"/>
</dbReference>
<evidence type="ECO:0000256" key="8">
    <source>
        <dbReference type="ARBA" id="ARBA00022701"/>
    </source>
</evidence>
<dbReference type="GO" id="GO:0005768">
    <property type="term" value="C:endosome"/>
    <property type="evidence" value="ECO:0007669"/>
    <property type="project" value="UniProtKB-SubCell"/>
</dbReference>
<evidence type="ECO:0000313" key="14">
    <source>
        <dbReference type="Proteomes" id="UP000515146"/>
    </source>
</evidence>
<evidence type="ECO:0000259" key="13">
    <source>
        <dbReference type="PROSITE" id="PS50021"/>
    </source>
</evidence>
<dbReference type="FunFam" id="1.10.418.10:FF:000024">
    <property type="entry name" value="Hook homolog 3 (Drosophila)"/>
    <property type="match status" value="1"/>
</dbReference>
<keyword evidence="7" id="KW-0254">Endocytosis</keyword>
<evidence type="ECO:0000256" key="2">
    <source>
        <dbReference type="ARBA" id="ARBA00004245"/>
    </source>
</evidence>
<keyword evidence="11" id="KW-0206">Cytoskeleton</keyword>
<keyword evidence="6" id="KW-0963">Cytoplasm</keyword>
<feature type="coiled-coil region" evidence="12">
    <location>
        <begin position="486"/>
        <end position="622"/>
    </location>
</feature>
<evidence type="ECO:0000256" key="3">
    <source>
        <dbReference type="ARBA" id="ARBA00006946"/>
    </source>
</evidence>
<dbReference type="Gene3D" id="1.10.418.10">
    <property type="entry name" value="Calponin-like domain"/>
    <property type="match status" value="1"/>
</dbReference>
<evidence type="ECO:0000313" key="15">
    <source>
        <dbReference type="RefSeq" id="XP_027205111.1"/>
    </source>
</evidence>
<gene>
    <name evidence="15" type="primary">LOC113798737</name>
</gene>
<keyword evidence="8" id="KW-0493">Microtubule</keyword>
<evidence type="ECO:0000256" key="7">
    <source>
        <dbReference type="ARBA" id="ARBA00022583"/>
    </source>
</evidence>
<dbReference type="GO" id="GO:0005874">
    <property type="term" value="C:microtubule"/>
    <property type="evidence" value="ECO:0007669"/>
    <property type="project" value="UniProtKB-KW"/>
</dbReference>
<dbReference type="InterPro" id="IPR036872">
    <property type="entry name" value="CH_dom_sf"/>
</dbReference>
<comment type="similarity">
    <text evidence="3">Belongs to the hook family.</text>
</comment>
<comment type="subunit">
    <text evidence="4">Homodimer. Interacts with microtubules via its N-terminus.</text>
</comment>
<dbReference type="Pfam" id="PF05622">
    <property type="entry name" value="HOOK"/>
    <property type="match status" value="2"/>
</dbReference>
<dbReference type="OrthoDB" id="49395at2759"/>
<evidence type="ECO:0000256" key="9">
    <source>
        <dbReference type="ARBA" id="ARBA00022753"/>
    </source>
</evidence>
<evidence type="ECO:0000256" key="5">
    <source>
        <dbReference type="ARBA" id="ARBA00018971"/>
    </source>
</evidence>
<evidence type="ECO:0000256" key="4">
    <source>
        <dbReference type="ARBA" id="ARBA00011241"/>
    </source>
</evidence>
<keyword evidence="14" id="KW-1185">Reference proteome</keyword>
<dbReference type="KEGG" id="dpte:113798737"/>
<dbReference type="InParanoid" id="A0A6P6YK37"/>
<accession>A0A6P6YK37</accession>
<evidence type="ECO:0000256" key="11">
    <source>
        <dbReference type="ARBA" id="ARBA00023212"/>
    </source>
</evidence>
<dbReference type="GO" id="GO:0030705">
    <property type="term" value="P:cytoskeleton-dependent intracellular transport"/>
    <property type="evidence" value="ECO:0007669"/>
    <property type="project" value="InterPro"/>
</dbReference>
<organism evidence="14 15">
    <name type="scientific">Dermatophagoides pteronyssinus</name>
    <name type="common">European house dust mite</name>
    <dbReference type="NCBI Taxonomy" id="6956"/>
    <lineage>
        <taxon>Eukaryota</taxon>
        <taxon>Metazoa</taxon>
        <taxon>Ecdysozoa</taxon>
        <taxon>Arthropoda</taxon>
        <taxon>Chelicerata</taxon>
        <taxon>Arachnida</taxon>
        <taxon>Acari</taxon>
        <taxon>Acariformes</taxon>
        <taxon>Sarcoptiformes</taxon>
        <taxon>Astigmata</taxon>
        <taxon>Psoroptidia</taxon>
        <taxon>Analgoidea</taxon>
        <taxon>Pyroglyphidae</taxon>
        <taxon>Dermatophagoidinae</taxon>
        <taxon>Dermatophagoides</taxon>
    </lineage>
</organism>
<dbReference type="Pfam" id="PF19047">
    <property type="entry name" value="HOOK_N"/>
    <property type="match status" value="1"/>
</dbReference>
<evidence type="ECO:0000256" key="12">
    <source>
        <dbReference type="SAM" id="Coils"/>
    </source>
</evidence>
<dbReference type="GO" id="GO:0031122">
    <property type="term" value="P:cytoplasmic microtubule organization"/>
    <property type="evidence" value="ECO:0007669"/>
    <property type="project" value="InterPro"/>
</dbReference>
<dbReference type="PANTHER" id="PTHR18947">
    <property type="entry name" value="HOOK PROTEINS"/>
    <property type="match status" value="1"/>
</dbReference>
<feature type="domain" description="Calponin-homology (CH)" evidence="13">
    <location>
        <begin position="1"/>
        <end position="117"/>
    </location>
</feature>
<keyword evidence="10 12" id="KW-0175">Coiled coil</keyword>
<dbReference type="InterPro" id="IPR001715">
    <property type="entry name" value="CH_dom"/>
</dbReference>
<evidence type="ECO:0000256" key="10">
    <source>
        <dbReference type="ARBA" id="ARBA00023054"/>
    </source>
</evidence>
<evidence type="ECO:0000256" key="1">
    <source>
        <dbReference type="ARBA" id="ARBA00004177"/>
    </source>
</evidence>
<dbReference type="GO" id="GO:0005813">
    <property type="term" value="C:centrosome"/>
    <property type="evidence" value="ECO:0007669"/>
    <property type="project" value="TreeGrafter"/>
</dbReference>
<dbReference type="GO" id="GO:0006897">
    <property type="term" value="P:endocytosis"/>
    <property type="evidence" value="ECO:0007669"/>
    <property type="project" value="UniProtKB-KW"/>
</dbReference>
<dbReference type="Proteomes" id="UP000515146">
    <property type="component" value="Unplaced"/>
</dbReference>
<feature type="coiled-coil region" evidence="12">
    <location>
        <begin position="198"/>
        <end position="442"/>
    </location>
</feature>
<dbReference type="PROSITE" id="PS50021">
    <property type="entry name" value="CH"/>
    <property type="match status" value="1"/>
</dbReference>
<dbReference type="PANTHER" id="PTHR18947:SF39">
    <property type="entry name" value="PROTEIN HOOK"/>
    <property type="match status" value="1"/>
</dbReference>
<dbReference type="FunCoup" id="A0A6P6YK37">
    <property type="interactions" value="427"/>
</dbReference>
<dbReference type="AlphaFoldDB" id="A0A6P6YK37"/>
<comment type="subcellular location">
    <subcellularLocation>
        <location evidence="2">Cytoplasm</location>
        <location evidence="2">Cytoskeleton</location>
    </subcellularLocation>
    <subcellularLocation>
        <location evidence="1">Endosome</location>
    </subcellularLocation>
</comment>
<name>A0A6P6YK37_DERPT</name>
<dbReference type="RefSeq" id="XP_027205111.1">
    <property type="nucleotide sequence ID" value="XM_027349310.1"/>
</dbReference>
<dbReference type="SUPFAM" id="SSF116907">
    <property type="entry name" value="Hook domain"/>
    <property type="match status" value="1"/>
</dbReference>
<dbReference type="CDD" id="cd22222">
    <property type="entry name" value="HkD_Hook"/>
    <property type="match status" value="1"/>
</dbReference>
<dbReference type="GO" id="GO:0008017">
    <property type="term" value="F:microtubule binding"/>
    <property type="evidence" value="ECO:0007669"/>
    <property type="project" value="InterPro"/>
</dbReference>
<dbReference type="OMA" id="DAKYRKC"/>
<dbReference type="InterPro" id="IPR008636">
    <property type="entry name" value="Hook_C"/>
</dbReference>
<proteinExistence type="inferred from homology"/>
<protein>
    <recommendedName>
        <fullName evidence="5">Protein hook</fullName>
    </recommendedName>
</protein>
<dbReference type="GO" id="GO:0051959">
    <property type="term" value="F:dynein light intermediate chain binding"/>
    <property type="evidence" value="ECO:0007669"/>
    <property type="project" value="TreeGrafter"/>
</dbReference>
<sequence>MDLTICLFQWLKTFDLKGKCEKPQDLCDGVAITHALVQIAPEYFSTEILSKIENECGNNWFLRVSNLRRIYLRIVDYYGEVLDRTVPDKLQPDLEAIARDYNLASLGKLLQLILGCAINCVNKEKHIEIMTTLSLQVKQALKIAIDELENFEENTNAGITSNQSLQFTSDVNFPIDRQHTIEEFNRIREELSMVHVLKENAMQRCSDLESTIAKLEDEKRNLKQENEKLSEKLSKNIWGSSSNQRPFDSIENENLFQRLNGQLNAAQLELSRMEEQKEDYKIQLEIKEKEYQKILLQLDQLQTKLNEFKHDRDELDRLKYLNEEIIKCKNINEIQKKKLEEYHEYKKQMKIIEERNASLIKQICELEEDKKSISVYKNQLDLIKKQRDELRAKVNEETFRADKIEDELKRIYKKYNDIVQEKEKMQLEMEKIRTEITQLQRNNDSGLMNGPSIDMDLSTITATNSSNHLYNTRNNLISNVNNNNNNNNDRKNLANENEKIIRLEYENEKLRKELKNSNDERIRLLESQLDDEKNRVAKLEKENRLNSQKIIELEGRLKELPDLMIEMDNGNGGSNTNAQYKSKLKELQIENNNLKTMLEKKNEEIAEREERFKKHLNKAKETYGILETHMINAKISSTSLPLDAGAGVGTSSSTKGPDDVEYWRHQCHEKDIELEKIRQDFEQKNAFRDIEERLMSVSFHTMTFNLQRKAAEDRIYSNNFPSNTTFLSRQRQASSRKFIIPSRHWFQRSPN</sequence>